<evidence type="ECO:0000313" key="1">
    <source>
        <dbReference type="EMBL" id="PWN54472.1"/>
    </source>
</evidence>
<protein>
    <submittedName>
        <fullName evidence="1">Uncharacterized protein</fullName>
    </submittedName>
</protein>
<gene>
    <name evidence="1" type="ORF">IE53DRAFT_382883</name>
</gene>
<dbReference type="Proteomes" id="UP000245626">
    <property type="component" value="Unassembled WGS sequence"/>
</dbReference>
<accession>A0ACD0P8Y8</accession>
<organism evidence="1 2">
    <name type="scientific">Violaceomyces palustris</name>
    <dbReference type="NCBI Taxonomy" id="1673888"/>
    <lineage>
        <taxon>Eukaryota</taxon>
        <taxon>Fungi</taxon>
        <taxon>Dikarya</taxon>
        <taxon>Basidiomycota</taxon>
        <taxon>Ustilaginomycotina</taxon>
        <taxon>Ustilaginomycetes</taxon>
        <taxon>Violaceomycetales</taxon>
        <taxon>Violaceomycetaceae</taxon>
        <taxon>Violaceomyces</taxon>
    </lineage>
</organism>
<sequence>MGANVRTMALLAVAVSVALSSPEKWYDRNNRSRARRDLHKKAESPRHHEKHASVACQHPGGCPRAKATFFDPTKQKGRCGFQNRLDSKIVSVPSQHFHGADGKTVCGKMMAIFYEDKSILVSVSDECIGCEQDLLDLPQKTFSMLADVGLGEIEVFWKWV</sequence>
<reference evidence="1 2" key="1">
    <citation type="journal article" date="2018" name="Mol. Biol. Evol.">
        <title>Broad Genomic Sampling Reveals a Smut Pathogenic Ancestry of the Fungal Clade Ustilaginomycotina.</title>
        <authorList>
            <person name="Kijpornyongpan T."/>
            <person name="Mondo S.J."/>
            <person name="Barry K."/>
            <person name="Sandor L."/>
            <person name="Lee J."/>
            <person name="Lipzen A."/>
            <person name="Pangilinan J."/>
            <person name="LaButti K."/>
            <person name="Hainaut M."/>
            <person name="Henrissat B."/>
            <person name="Grigoriev I.V."/>
            <person name="Spatafora J.W."/>
            <person name="Aime M.C."/>
        </authorList>
    </citation>
    <scope>NUCLEOTIDE SEQUENCE [LARGE SCALE GENOMIC DNA]</scope>
    <source>
        <strain evidence="1 2">SA 807</strain>
    </source>
</reference>
<keyword evidence="2" id="KW-1185">Reference proteome</keyword>
<name>A0ACD0P8Y8_9BASI</name>
<proteinExistence type="predicted"/>
<dbReference type="EMBL" id="KZ819683">
    <property type="protein sequence ID" value="PWN54472.1"/>
    <property type="molecule type" value="Genomic_DNA"/>
</dbReference>
<evidence type="ECO:0000313" key="2">
    <source>
        <dbReference type="Proteomes" id="UP000245626"/>
    </source>
</evidence>